<protein>
    <submittedName>
        <fullName evidence="9">Sugar ABC transporter permease</fullName>
    </submittedName>
</protein>
<comment type="caution">
    <text evidence="9">The sequence shown here is derived from an EMBL/GenBank/DDBJ whole genome shotgun (WGS) entry which is preliminary data.</text>
</comment>
<proteinExistence type="inferred from homology"/>
<dbReference type="GO" id="GO:0005886">
    <property type="term" value="C:plasma membrane"/>
    <property type="evidence" value="ECO:0007669"/>
    <property type="project" value="UniProtKB-SubCell"/>
</dbReference>
<comment type="similarity">
    <text evidence="7">Belongs to the binding-protein-dependent transport system permease family.</text>
</comment>
<dbReference type="Proteomes" id="UP000250369">
    <property type="component" value="Unassembled WGS sequence"/>
</dbReference>
<evidence type="ECO:0000256" key="5">
    <source>
        <dbReference type="ARBA" id="ARBA00022989"/>
    </source>
</evidence>
<keyword evidence="10" id="KW-1185">Reference proteome</keyword>
<keyword evidence="6 7" id="KW-0472">Membrane</keyword>
<dbReference type="CDD" id="cd06261">
    <property type="entry name" value="TM_PBP2"/>
    <property type="match status" value="1"/>
</dbReference>
<gene>
    <name evidence="9" type="ORF">DQG23_11500</name>
</gene>
<dbReference type="PANTHER" id="PTHR43227">
    <property type="entry name" value="BLL4140 PROTEIN"/>
    <property type="match status" value="1"/>
</dbReference>
<dbReference type="GO" id="GO:0055085">
    <property type="term" value="P:transmembrane transport"/>
    <property type="evidence" value="ECO:0007669"/>
    <property type="project" value="InterPro"/>
</dbReference>
<feature type="domain" description="ABC transmembrane type-1" evidence="8">
    <location>
        <begin position="92"/>
        <end position="309"/>
    </location>
</feature>
<feature type="transmembrane region" description="Helical" evidence="7">
    <location>
        <begin position="98"/>
        <end position="117"/>
    </location>
</feature>
<comment type="subcellular location">
    <subcellularLocation>
        <location evidence="1 7">Cell membrane</location>
        <topology evidence="1 7">Multi-pass membrane protein</topology>
    </subcellularLocation>
</comment>
<dbReference type="PROSITE" id="PS50928">
    <property type="entry name" value="ABC_TM1"/>
    <property type="match status" value="1"/>
</dbReference>
<dbReference type="InterPro" id="IPR000515">
    <property type="entry name" value="MetI-like"/>
</dbReference>
<keyword evidence="2 7" id="KW-0813">Transport</keyword>
<name>A0A329MPR1_9BACL</name>
<keyword evidence="4 7" id="KW-0812">Transmembrane</keyword>
<evidence type="ECO:0000313" key="9">
    <source>
        <dbReference type="EMBL" id="RAV21276.1"/>
    </source>
</evidence>
<dbReference type="RefSeq" id="WP_113030980.1">
    <property type="nucleotide sequence ID" value="NZ_QMFB01000005.1"/>
</dbReference>
<feature type="transmembrane region" description="Helical" evidence="7">
    <location>
        <begin position="288"/>
        <end position="309"/>
    </location>
</feature>
<dbReference type="Pfam" id="PF00528">
    <property type="entry name" value="BPD_transp_1"/>
    <property type="match status" value="1"/>
</dbReference>
<accession>A0A329MPR1</accession>
<feature type="transmembrane region" description="Helical" evidence="7">
    <location>
        <begin position="138"/>
        <end position="159"/>
    </location>
</feature>
<dbReference type="InterPro" id="IPR050809">
    <property type="entry name" value="UgpAE/MalFG_permease"/>
</dbReference>
<keyword evidence="5 7" id="KW-1133">Transmembrane helix</keyword>
<dbReference type="InterPro" id="IPR035906">
    <property type="entry name" value="MetI-like_sf"/>
</dbReference>
<dbReference type="PANTHER" id="PTHR43227:SF11">
    <property type="entry name" value="BLL4140 PROTEIN"/>
    <property type="match status" value="1"/>
</dbReference>
<reference evidence="9 10" key="1">
    <citation type="journal article" date="2009" name="Int. J. Syst. Evol. Microbiol.">
        <title>Paenibacillus contaminans sp. nov., isolated from a contaminated laboratory plate.</title>
        <authorList>
            <person name="Chou J.H."/>
            <person name="Lee J.H."/>
            <person name="Lin M.C."/>
            <person name="Chang P.S."/>
            <person name="Arun A.B."/>
            <person name="Young C.C."/>
            <person name="Chen W.M."/>
        </authorList>
    </citation>
    <scope>NUCLEOTIDE SEQUENCE [LARGE SCALE GENOMIC DNA]</scope>
    <source>
        <strain evidence="9 10">CKOBP-6</strain>
    </source>
</reference>
<feature type="transmembrane region" description="Helical" evidence="7">
    <location>
        <begin position="32"/>
        <end position="50"/>
    </location>
</feature>
<feature type="transmembrane region" description="Helical" evidence="7">
    <location>
        <begin position="195"/>
        <end position="217"/>
    </location>
</feature>
<keyword evidence="3" id="KW-1003">Cell membrane</keyword>
<dbReference type="OrthoDB" id="9785836at2"/>
<dbReference type="AlphaFoldDB" id="A0A329MPR1"/>
<feature type="transmembrane region" description="Helical" evidence="7">
    <location>
        <begin position="229"/>
        <end position="252"/>
    </location>
</feature>
<dbReference type="EMBL" id="QMFB01000005">
    <property type="protein sequence ID" value="RAV21276.1"/>
    <property type="molecule type" value="Genomic_DNA"/>
</dbReference>
<sequence length="322" mass="36426">MRSETRRQGEPAARAAAGALPSVWRMLGKQKYLQMMIVPWIVWVIVFHYIPMYGVVIAFQEYQPLKGITGSPWVGFDQFRAFFQNPEFWNLMRNTLGISLWKLIWGFPMPILFALLLNELTGNRFKRFVQTVSYLPHFISWVVMAGIVYGLLSLDVGVINRLLLAVGLLDEPIMFLGDSRFYWPILIISDIWKELGWGAIIYLAAIAGVDPALYEAAEIDGANRLRKMVHITLPSIAPTIVILLIFQISGILNSSFDQLYLLQNPMVLDVGEVIDTYVYKTGLTQGRFSYSTAVGLFKSLIGFVLIVLVNRIAKKINGSGIW</sequence>
<organism evidence="9 10">
    <name type="scientific">Paenibacillus contaminans</name>
    <dbReference type="NCBI Taxonomy" id="450362"/>
    <lineage>
        <taxon>Bacteria</taxon>
        <taxon>Bacillati</taxon>
        <taxon>Bacillota</taxon>
        <taxon>Bacilli</taxon>
        <taxon>Bacillales</taxon>
        <taxon>Paenibacillaceae</taxon>
        <taxon>Paenibacillus</taxon>
    </lineage>
</organism>
<evidence type="ECO:0000256" key="3">
    <source>
        <dbReference type="ARBA" id="ARBA00022475"/>
    </source>
</evidence>
<dbReference type="SUPFAM" id="SSF161098">
    <property type="entry name" value="MetI-like"/>
    <property type="match status" value="1"/>
</dbReference>
<dbReference type="Gene3D" id="1.10.3720.10">
    <property type="entry name" value="MetI-like"/>
    <property type="match status" value="1"/>
</dbReference>
<evidence type="ECO:0000256" key="1">
    <source>
        <dbReference type="ARBA" id="ARBA00004651"/>
    </source>
</evidence>
<evidence type="ECO:0000259" key="8">
    <source>
        <dbReference type="PROSITE" id="PS50928"/>
    </source>
</evidence>
<evidence type="ECO:0000256" key="2">
    <source>
        <dbReference type="ARBA" id="ARBA00022448"/>
    </source>
</evidence>
<evidence type="ECO:0000256" key="4">
    <source>
        <dbReference type="ARBA" id="ARBA00022692"/>
    </source>
</evidence>
<evidence type="ECO:0000256" key="7">
    <source>
        <dbReference type="RuleBase" id="RU363032"/>
    </source>
</evidence>
<evidence type="ECO:0000256" key="6">
    <source>
        <dbReference type="ARBA" id="ARBA00023136"/>
    </source>
</evidence>
<evidence type="ECO:0000313" key="10">
    <source>
        <dbReference type="Proteomes" id="UP000250369"/>
    </source>
</evidence>